<protein>
    <recommendedName>
        <fullName evidence="3">F-box domain-containing protein</fullName>
    </recommendedName>
</protein>
<accession>A0A369KE60</accession>
<dbReference type="OrthoDB" id="2921803at2759"/>
<evidence type="ECO:0000313" key="1">
    <source>
        <dbReference type="EMBL" id="RDB30053.1"/>
    </source>
</evidence>
<evidence type="ECO:0008006" key="3">
    <source>
        <dbReference type="Google" id="ProtNLM"/>
    </source>
</evidence>
<dbReference type="AlphaFoldDB" id="A0A369KE60"/>
<keyword evidence="2" id="KW-1185">Reference proteome</keyword>
<dbReference type="EMBL" id="LUEZ02000009">
    <property type="protein sequence ID" value="RDB30053.1"/>
    <property type="molecule type" value="Genomic_DNA"/>
</dbReference>
<sequence length="375" mass="41800">MTLSTKPSQHLIPFSRHTMSPIHSLPLELIDIIIDHAHDNPPLLAACSLVCKAWFPTSRYHLFENATLNADNAYPFIKLLNSDSPTVIPYIRRIEAKDNREGTPWLSDLLPCLIALTSVTSISITSSFENNPLSTRILYTLHAFDTLVELKLSECEFNDFAEVQSLICAFPLLESLYLEADWPKPSAITPTQGCPSPHLRELYLRCEMSHVLEWFLMQPHVAPVSTLTLHGINTFELPVVSRYLETLGPALTHLTIYPAGSVYGNTDSLPNSVDLSYNTCLRSLSFVMDCDSAELIMANALLSQVESPCFSDVLLSFYTVRRNPKTDGPWTDLDAFFTRTASMKSVTVTAMSGTSLAKEALPRSHNCGILRVKHL</sequence>
<gene>
    <name evidence="1" type="ORF">Hypma_013885</name>
</gene>
<name>A0A369KE60_HYPMA</name>
<dbReference type="SUPFAM" id="SSF52047">
    <property type="entry name" value="RNI-like"/>
    <property type="match status" value="1"/>
</dbReference>
<dbReference type="InterPro" id="IPR032675">
    <property type="entry name" value="LRR_dom_sf"/>
</dbReference>
<dbReference type="Proteomes" id="UP000076154">
    <property type="component" value="Unassembled WGS sequence"/>
</dbReference>
<organism evidence="1 2">
    <name type="scientific">Hypsizygus marmoreus</name>
    <name type="common">White beech mushroom</name>
    <name type="synonym">Agaricus marmoreus</name>
    <dbReference type="NCBI Taxonomy" id="39966"/>
    <lineage>
        <taxon>Eukaryota</taxon>
        <taxon>Fungi</taxon>
        <taxon>Dikarya</taxon>
        <taxon>Basidiomycota</taxon>
        <taxon>Agaricomycotina</taxon>
        <taxon>Agaricomycetes</taxon>
        <taxon>Agaricomycetidae</taxon>
        <taxon>Agaricales</taxon>
        <taxon>Tricholomatineae</taxon>
        <taxon>Lyophyllaceae</taxon>
        <taxon>Hypsizygus</taxon>
    </lineage>
</organism>
<dbReference type="Gene3D" id="3.80.10.10">
    <property type="entry name" value="Ribonuclease Inhibitor"/>
    <property type="match status" value="1"/>
</dbReference>
<evidence type="ECO:0000313" key="2">
    <source>
        <dbReference type="Proteomes" id="UP000076154"/>
    </source>
</evidence>
<reference evidence="1" key="1">
    <citation type="submission" date="2018-04" db="EMBL/GenBank/DDBJ databases">
        <title>Whole genome sequencing of Hypsizygus marmoreus.</title>
        <authorList>
            <person name="Choi I.-G."/>
            <person name="Min B."/>
            <person name="Kim J.-G."/>
            <person name="Kim S."/>
            <person name="Oh Y.-L."/>
            <person name="Kong W.-S."/>
            <person name="Park H."/>
            <person name="Jeong J."/>
            <person name="Song E.-S."/>
        </authorList>
    </citation>
    <scope>NUCLEOTIDE SEQUENCE [LARGE SCALE GENOMIC DNA]</scope>
    <source>
        <strain evidence="1">51987-8</strain>
    </source>
</reference>
<dbReference type="InParanoid" id="A0A369KE60"/>
<comment type="caution">
    <text evidence="1">The sequence shown here is derived from an EMBL/GenBank/DDBJ whole genome shotgun (WGS) entry which is preliminary data.</text>
</comment>
<proteinExistence type="predicted"/>